<sequence length="83" mass="9349">MIAVPQFAEMSIPEQAHYLWDNGDYLLSRQGETSTAVLYAVDNFFVEVRYDDETGAITEIVSIDSVVRLEAYLKAVSLRGLFV</sequence>
<protein>
    <submittedName>
        <fullName evidence="1">Uncharacterized protein</fullName>
    </submittedName>
</protein>
<organism evidence="1">
    <name type="scientific">uncultured Cytophagales bacterium</name>
    <dbReference type="NCBI Taxonomy" id="158755"/>
    <lineage>
        <taxon>Bacteria</taxon>
        <taxon>Pseudomonadati</taxon>
        <taxon>Bacteroidota</taxon>
        <taxon>Sphingobacteriia</taxon>
        <taxon>Sphingobacteriales</taxon>
        <taxon>environmental samples</taxon>
    </lineage>
</organism>
<reference evidence="1" key="1">
    <citation type="submission" date="2020-02" db="EMBL/GenBank/DDBJ databases">
        <authorList>
            <person name="Meier V. D."/>
        </authorList>
    </citation>
    <scope>NUCLEOTIDE SEQUENCE</scope>
    <source>
        <strain evidence="1">AVDCRST_MAG56</strain>
    </source>
</reference>
<proteinExistence type="predicted"/>
<dbReference type="EMBL" id="CADCTQ010000168">
    <property type="protein sequence ID" value="CAA9248736.1"/>
    <property type="molecule type" value="Genomic_DNA"/>
</dbReference>
<dbReference type="AlphaFoldDB" id="A0A6J4ID00"/>
<gene>
    <name evidence="1" type="ORF">AVDCRST_MAG56-2022</name>
</gene>
<accession>A0A6J4ID00</accession>
<name>A0A6J4ID00_9SPHI</name>
<evidence type="ECO:0000313" key="1">
    <source>
        <dbReference type="EMBL" id="CAA9248736.1"/>
    </source>
</evidence>